<evidence type="ECO:0000259" key="8">
    <source>
        <dbReference type="Pfam" id="PF00155"/>
    </source>
</evidence>
<evidence type="ECO:0000256" key="4">
    <source>
        <dbReference type="ARBA" id="ARBA00022679"/>
    </source>
</evidence>
<keyword evidence="4 7" id="KW-0808">Transferase</keyword>
<keyword evidence="10" id="KW-1185">Reference proteome</keyword>
<keyword evidence="3 7" id="KW-0032">Aminotransferase</keyword>
<dbReference type="InterPro" id="IPR015424">
    <property type="entry name" value="PyrdxlP-dep_Trfase"/>
</dbReference>
<dbReference type="GO" id="GO:0010285">
    <property type="term" value="F:L,L-diaminopimelate aminotransferase activity"/>
    <property type="evidence" value="ECO:0007669"/>
    <property type="project" value="UniProtKB-EC"/>
</dbReference>
<evidence type="ECO:0000256" key="6">
    <source>
        <dbReference type="ARBA" id="ARBA00051934"/>
    </source>
</evidence>
<dbReference type="Pfam" id="PF00155">
    <property type="entry name" value="Aminotran_1_2"/>
    <property type="match status" value="1"/>
</dbReference>
<dbReference type="InterPro" id="IPR050881">
    <property type="entry name" value="LL-DAP_aminotransferase"/>
</dbReference>
<dbReference type="RefSeq" id="WP_174405541.1">
    <property type="nucleotide sequence ID" value="NZ_BLVO01000013.1"/>
</dbReference>
<dbReference type="GO" id="GO:0009089">
    <property type="term" value="P:lysine biosynthetic process via diaminopimelate"/>
    <property type="evidence" value="ECO:0007669"/>
    <property type="project" value="UniProtKB-UniPathway"/>
</dbReference>
<organism evidence="9 10">
    <name type="scientific">Desulfovibrio subterraneus</name>
    <dbReference type="NCBI Taxonomy" id="2718620"/>
    <lineage>
        <taxon>Bacteria</taxon>
        <taxon>Pseudomonadati</taxon>
        <taxon>Thermodesulfobacteriota</taxon>
        <taxon>Desulfovibrionia</taxon>
        <taxon>Desulfovibrionales</taxon>
        <taxon>Desulfovibrionaceae</taxon>
        <taxon>Desulfovibrio</taxon>
    </lineage>
</organism>
<dbReference type="EC" id="2.6.1.-" evidence="7"/>
<dbReference type="PANTHER" id="PTHR42832">
    <property type="entry name" value="AMINO ACID AMINOTRANSFERASE"/>
    <property type="match status" value="1"/>
</dbReference>
<evidence type="ECO:0000256" key="1">
    <source>
        <dbReference type="ARBA" id="ARBA00001933"/>
    </source>
</evidence>
<evidence type="ECO:0000313" key="10">
    <source>
        <dbReference type="Proteomes" id="UP000503840"/>
    </source>
</evidence>
<keyword evidence="5" id="KW-0663">Pyridoxal phosphate</keyword>
<feature type="domain" description="Aminotransferase class I/classII large" evidence="8">
    <location>
        <begin position="34"/>
        <end position="385"/>
    </location>
</feature>
<evidence type="ECO:0000256" key="5">
    <source>
        <dbReference type="ARBA" id="ARBA00022898"/>
    </source>
</evidence>
<dbReference type="Gene3D" id="3.90.1150.10">
    <property type="entry name" value="Aspartate Aminotransferase, domain 1"/>
    <property type="match status" value="1"/>
</dbReference>
<dbReference type="InterPro" id="IPR015422">
    <property type="entry name" value="PyrdxlP-dep_Trfase_small"/>
</dbReference>
<dbReference type="InterPro" id="IPR015421">
    <property type="entry name" value="PyrdxlP-dep_Trfase_major"/>
</dbReference>
<dbReference type="PANTHER" id="PTHR42832:SF3">
    <property type="entry name" value="L-GLUTAMINE--4-(METHYLSULFANYL)-2-OXOBUTANOATE AMINOTRANSFERASE"/>
    <property type="match status" value="1"/>
</dbReference>
<comment type="pathway">
    <text evidence="2">Amino-acid biosynthesis; L-lysine biosynthesis via DAP pathway; LL-2,6-diaminopimelate from (S)-tetrahydrodipicolinate (aminotransferase route): step 1/1.</text>
</comment>
<dbReference type="InterPro" id="IPR004839">
    <property type="entry name" value="Aminotransferase_I/II_large"/>
</dbReference>
<sequence>MAQFQLADRLAKLPPYLFAEIDRIKAQVAARGVDIISLGIGDPDMPTPDFIIEAMKKAVEKPVNHAYPSYVGMLSYREAVADWYKRRFNADLDPKSEVVSLIGSKEGIAHFPLAFINPGDLVLVCTPNYPVYNIATEFAGGIVKFVPLTEDNSFLPDLDAIDEETWTKAKAIFVNYPNNPTAAMADMAFYEKLIKIAKQYNVIVVHDTAYTEIYYNEDNRPLSIMSVPGGKDVAIEFHSLSKTYNMTGWRVGMAVGNPQLVAGLGKIKENVDSGVFQAVQEAGIVAMRDGDPFTAELRKIYKQRRDIMIAALRKAGIHCNVPESTFYIWCRVPQGYTSSEFVTKVLQETGVVITPGNGFGTPGEGYFRISLTVNDARLEEAVSRIVKL</sequence>
<dbReference type="NCBIfam" id="NF006756">
    <property type="entry name" value="PRK09276.1"/>
    <property type="match status" value="1"/>
</dbReference>
<dbReference type="InterPro" id="IPR019881">
    <property type="entry name" value="DAP-NH2Trfase_DapL_Desulfo"/>
</dbReference>
<dbReference type="Proteomes" id="UP000503840">
    <property type="component" value="Unassembled WGS sequence"/>
</dbReference>
<dbReference type="InterPro" id="IPR004838">
    <property type="entry name" value="NHTrfase_class1_PyrdxlP-BS"/>
</dbReference>
<evidence type="ECO:0000256" key="7">
    <source>
        <dbReference type="RuleBase" id="RU000481"/>
    </source>
</evidence>
<dbReference type="CDD" id="cd00609">
    <property type="entry name" value="AAT_like"/>
    <property type="match status" value="1"/>
</dbReference>
<dbReference type="HAMAP" id="MF_01642">
    <property type="entry name" value="DapL_aminotrans_1"/>
    <property type="match status" value="1"/>
</dbReference>
<dbReference type="PROSITE" id="PS00105">
    <property type="entry name" value="AA_TRANSFER_CLASS_1"/>
    <property type="match status" value="1"/>
</dbReference>
<comment type="similarity">
    <text evidence="7">Belongs to the class-I pyridoxal-phosphate-dependent aminotransferase family.</text>
</comment>
<proteinExistence type="inferred from homology"/>
<dbReference type="UniPathway" id="UPA00034">
    <property type="reaction ID" value="UER00466"/>
</dbReference>
<comment type="caution">
    <text evidence="9">The sequence shown here is derived from an EMBL/GenBank/DDBJ whole genome shotgun (WGS) entry which is preliminary data.</text>
</comment>
<dbReference type="NCBIfam" id="TIGR03540">
    <property type="entry name" value="DapC_direct"/>
    <property type="match status" value="1"/>
</dbReference>
<dbReference type="GO" id="GO:0030170">
    <property type="term" value="F:pyridoxal phosphate binding"/>
    <property type="evidence" value="ECO:0007669"/>
    <property type="project" value="InterPro"/>
</dbReference>
<protein>
    <recommendedName>
        <fullName evidence="7">Aminotransferase</fullName>
        <ecNumber evidence="7">2.6.1.-</ecNumber>
    </recommendedName>
</protein>
<accession>A0A7J0BL02</accession>
<dbReference type="Gene3D" id="3.40.640.10">
    <property type="entry name" value="Type I PLP-dependent aspartate aminotransferase-like (Major domain)"/>
    <property type="match status" value="1"/>
</dbReference>
<reference evidence="9 10" key="1">
    <citation type="submission" date="2020-05" db="EMBL/GenBank/DDBJ databases">
        <title>Draft genome sequence of Desulfovibrio sp. strain HN2T.</title>
        <authorList>
            <person name="Ueno A."/>
            <person name="Tamazawa S."/>
            <person name="Tamamura S."/>
            <person name="Murakami T."/>
            <person name="Kiyama T."/>
            <person name="Inomata H."/>
            <person name="Amano Y."/>
            <person name="Miyakawa K."/>
            <person name="Tamaki H."/>
            <person name="Naganuma T."/>
            <person name="Kaneko K."/>
        </authorList>
    </citation>
    <scope>NUCLEOTIDE SEQUENCE [LARGE SCALE GENOMIC DNA]</scope>
    <source>
        <strain evidence="9 10">HN2</strain>
    </source>
</reference>
<dbReference type="SUPFAM" id="SSF53383">
    <property type="entry name" value="PLP-dependent transferases"/>
    <property type="match status" value="1"/>
</dbReference>
<dbReference type="AlphaFoldDB" id="A0A7J0BL02"/>
<evidence type="ECO:0000256" key="3">
    <source>
        <dbReference type="ARBA" id="ARBA00022576"/>
    </source>
</evidence>
<evidence type="ECO:0000256" key="2">
    <source>
        <dbReference type="ARBA" id="ARBA00004982"/>
    </source>
</evidence>
<dbReference type="EMBL" id="BLVO01000013">
    <property type="protein sequence ID" value="GFM33892.1"/>
    <property type="molecule type" value="Genomic_DNA"/>
</dbReference>
<comment type="catalytic activity">
    <reaction evidence="6">
        <text>(2S,6S)-2,6-diaminopimelate + 2-oxoglutarate = (S)-2,3,4,5-tetrahydrodipicolinate + L-glutamate + H2O + H(+)</text>
        <dbReference type="Rhea" id="RHEA:23988"/>
        <dbReference type="ChEBI" id="CHEBI:15377"/>
        <dbReference type="ChEBI" id="CHEBI:15378"/>
        <dbReference type="ChEBI" id="CHEBI:16810"/>
        <dbReference type="ChEBI" id="CHEBI:16845"/>
        <dbReference type="ChEBI" id="CHEBI:29985"/>
        <dbReference type="ChEBI" id="CHEBI:57609"/>
        <dbReference type="EC" id="2.6.1.83"/>
    </reaction>
</comment>
<gene>
    <name evidence="9" type="primary">dapL</name>
    <name evidence="9" type="ORF">DSM101010T_22570</name>
</gene>
<dbReference type="InterPro" id="IPR019942">
    <property type="entry name" value="DapL/ALD1"/>
</dbReference>
<name>A0A7J0BL02_9BACT</name>
<comment type="cofactor">
    <cofactor evidence="1 7">
        <name>pyridoxal 5'-phosphate</name>
        <dbReference type="ChEBI" id="CHEBI:597326"/>
    </cofactor>
</comment>
<evidence type="ECO:0000313" key="9">
    <source>
        <dbReference type="EMBL" id="GFM33892.1"/>
    </source>
</evidence>